<dbReference type="AlphaFoldDB" id="A0A9P6K9J4"/>
<dbReference type="SMART" id="SM00913">
    <property type="entry name" value="IBN_N"/>
    <property type="match status" value="1"/>
</dbReference>
<dbReference type="SUPFAM" id="SSF48371">
    <property type="entry name" value="ARM repeat"/>
    <property type="match status" value="1"/>
</dbReference>
<dbReference type="Gene3D" id="1.25.10.10">
    <property type="entry name" value="Leucine-rich Repeat Variant"/>
    <property type="match status" value="1"/>
</dbReference>
<dbReference type="Proteomes" id="UP000780801">
    <property type="component" value="Unassembled WGS sequence"/>
</dbReference>
<dbReference type="InterPro" id="IPR011989">
    <property type="entry name" value="ARM-like"/>
</dbReference>
<proteinExistence type="predicted"/>
<feature type="non-terminal residue" evidence="5">
    <location>
        <position position="256"/>
    </location>
</feature>
<evidence type="ECO:0000259" key="4">
    <source>
        <dbReference type="PROSITE" id="PS50166"/>
    </source>
</evidence>
<evidence type="ECO:0000313" key="5">
    <source>
        <dbReference type="EMBL" id="KAF9571426.1"/>
    </source>
</evidence>
<dbReference type="PANTHER" id="PTHR10997">
    <property type="entry name" value="IMPORTIN-7, 8, 11"/>
    <property type="match status" value="1"/>
</dbReference>
<dbReference type="InterPro" id="IPR016024">
    <property type="entry name" value="ARM-type_fold"/>
</dbReference>
<keyword evidence="3" id="KW-0539">Nucleus</keyword>
<accession>A0A9P6K9J4</accession>
<dbReference type="PANTHER" id="PTHR10997:SF9">
    <property type="entry name" value="IMPORTIN-9"/>
    <property type="match status" value="1"/>
</dbReference>
<reference evidence="5" key="1">
    <citation type="journal article" date="2020" name="Fungal Divers.">
        <title>Resolving the Mortierellaceae phylogeny through synthesis of multi-gene phylogenetics and phylogenomics.</title>
        <authorList>
            <person name="Vandepol N."/>
            <person name="Liber J."/>
            <person name="Desiro A."/>
            <person name="Na H."/>
            <person name="Kennedy M."/>
            <person name="Barry K."/>
            <person name="Grigoriev I.V."/>
            <person name="Miller A.N."/>
            <person name="O'Donnell K."/>
            <person name="Stajich J.E."/>
            <person name="Bonito G."/>
        </authorList>
    </citation>
    <scope>NUCLEOTIDE SEQUENCE</scope>
    <source>
        <strain evidence="5">KOD1015</strain>
    </source>
</reference>
<name>A0A9P6K9J4_9FUNG</name>
<feature type="domain" description="Importin N-terminal" evidence="4">
    <location>
        <begin position="23"/>
        <end position="99"/>
    </location>
</feature>
<dbReference type="GO" id="GO:0006606">
    <property type="term" value="P:protein import into nucleus"/>
    <property type="evidence" value="ECO:0007669"/>
    <property type="project" value="TreeGrafter"/>
</dbReference>
<comment type="caution">
    <text evidence="5">The sequence shown here is derived from an EMBL/GenBank/DDBJ whole genome shotgun (WGS) entry which is preliminary data.</text>
</comment>
<dbReference type="PROSITE" id="PS50166">
    <property type="entry name" value="IMPORTIN_B_NT"/>
    <property type="match status" value="1"/>
</dbReference>
<protein>
    <recommendedName>
        <fullName evidence="4">Importin N-terminal domain-containing protein</fullName>
    </recommendedName>
</protein>
<dbReference type="GO" id="GO:0005635">
    <property type="term" value="C:nuclear envelope"/>
    <property type="evidence" value="ECO:0007669"/>
    <property type="project" value="TreeGrafter"/>
</dbReference>
<evidence type="ECO:0000256" key="2">
    <source>
        <dbReference type="ARBA" id="ARBA00022448"/>
    </source>
</evidence>
<comment type="subcellular location">
    <subcellularLocation>
        <location evidence="1">Nucleus</location>
    </subcellularLocation>
</comment>
<dbReference type="OrthoDB" id="431626at2759"/>
<gene>
    <name evidence="5" type="ORF">BGW38_008614</name>
</gene>
<evidence type="ECO:0000313" key="6">
    <source>
        <dbReference type="Proteomes" id="UP000780801"/>
    </source>
</evidence>
<keyword evidence="2" id="KW-0813">Transport</keyword>
<sequence length="256" mass="28919">MDQAVFQTLTDTLSADINVRMTAELRLKELQGNPEFPISLVKLALAQECSISQRHLAAVLLKSYVDSQWSEKSSKFRGPEPPAETKAVVRDMVLKGLSDPTPRIRSSCAYVVSKIAHHDWPESWTNLLDVLVHHLKNGSTDEVHGTMRVLAEFVNKDITHLQLPLIAPVLFPELLRILMSDQVYSHATRSRCVSIFSSAVEMLYTIKEEHPEAVKIYLNPIFSSWMDVFLVILNKRTADNAEVEVGEWGLKTEILK</sequence>
<dbReference type="Pfam" id="PF03810">
    <property type="entry name" value="IBN_N"/>
    <property type="match status" value="1"/>
</dbReference>
<dbReference type="EMBL" id="JAABOA010005999">
    <property type="protein sequence ID" value="KAF9571426.1"/>
    <property type="molecule type" value="Genomic_DNA"/>
</dbReference>
<evidence type="ECO:0000256" key="3">
    <source>
        <dbReference type="ARBA" id="ARBA00023242"/>
    </source>
</evidence>
<organism evidence="5 6">
    <name type="scientific">Lunasporangiospora selenospora</name>
    <dbReference type="NCBI Taxonomy" id="979761"/>
    <lineage>
        <taxon>Eukaryota</taxon>
        <taxon>Fungi</taxon>
        <taxon>Fungi incertae sedis</taxon>
        <taxon>Mucoromycota</taxon>
        <taxon>Mortierellomycotina</taxon>
        <taxon>Mortierellomycetes</taxon>
        <taxon>Mortierellales</taxon>
        <taxon>Mortierellaceae</taxon>
        <taxon>Lunasporangiospora</taxon>
    </lineage>
</organism>
<dbReference type="GO" id="GO:0005829">
    <property type="term" value="C:cytosol"/>
    <property type="evidence" value="ECO:0007669"/>
    <property type="project" value="TreeGrafter"/>
</dbReference>
<dbReference type="GO" id="GO:0031267">
    <property type="term" value="F:small GTPase binding"/>
    <property type="evidence" value="ECO:0007669"/>
    <property type="project" value="InterPro"/>
</dbReference>
<dbReference type="InterPro" id="IPR001494">
    <property type="entry name" value="Importin-beta_N"/>
</dbReference>
<keyword evidence="6" id="KW-1185">Reference proteome</keyword>
<evidence type="ECO:0000256" key="1">
    <source>
        <dbReference type="ARBA" id="ARBA00004123"/>
    </source>
</evidence>